<dbReference type="SUPFAM" id="SSF55298">
    <property type="entry name" value="YjgF-like"/>
    <property type="match status" value="1"/>
</dbReference>
<evidence type="ECO:0000313" key="3">
    <source>
        <dbReference type="Proteomes" id="UP000472676"/>
    </source>
</evidence>
<dbReference type="AlphaFoldDB" id="A0A6M2BVI2"/>
<dbReference type="RefSeq" id="WP_166260346.1">
    <property type="nucleotide sequence ID" value="NZ_JAAMOW010000009.1"/>
</dbReference>
<dbReference type="EMBL" id="JAAMOW010000009">
    <property type="protein sequence ID" value="NGY06566.1"/>
    <property type="molecule type" value="Genomic_DNA"/>
</dbReference>
<reference evidence="2 3" key="1">
    <citation type="journal article" date="2014" name="Int. J. Syst. Evol. Microbiol.">
        <title>Solimonas terrae sp. nov., isolated from soil.</title>
        <authorList>
            <person name="Kim S.J."/>
            <person name="Moon J.Y."/>
            <person name="Weon H.Y."/>
            <person name="Ahn J.H."/>
            <person name="Chen W.M."/>
            <person name="Kwon S.W."/>
        </authorList>
    </citation>
    <scope>NUCLEOTIDE SEQUENCE [LARGE SCALE GENOMIC DNA]</scope>
    <source>
        <strain evidence="2 3">KIS83-12</strain>
    </source>
</reference>
<feature type="domain" description="Chorismatase FkbO/Hyg5-like N-terminal" evidence="1">
    <location>
        <begin position="71"/>
        <end position="193"/>
    </location>
</feature>
<name>A0A6M2BVI2_9GAMM</name>
<accession>A0A6M2BVI2</accession>
<proteinExistence type="predicted"/>
<dbReference type="Proteomes" id="UP000472676">
    <property type="component" value="Unassembled WGS sequence"/>
</dbReference>
<dbReference type="Gene3D" id="3.30.1330.40">
    <property type="entry name" value="RutC-like"/>
    <property type="match status" value="1"/>
</dbReference>
<keyword evidence="3" id="KW-1185">Reference proteome</keyword>
<protein>
    <submittedName>
        <fullName evidence="2">Pteridine-dependent deoxygenase</fullName>
    </submittedName>
</protein>
<comment type="caution">
    <text evidence="2">The sequence shown here is derived from an EMBL/GenBank/DDBJ whole genome shotgun (WGS) entry which is preliminary data.</text>
</comment>
<dbReference type="Pfam" id="PF21168">
    <property type="entry name" value="FkbO_Hyg5-like_N"/>
    <property type="match status" value="1"/>
</dbReference>
<dbReference type="InterPro" id="IPR049368">
    <property type="entry name" value="FkbO_Hyg5-like_N"/>
</dbReference>
<dbReference type="InterPro" id="IPR035959">
    <property type="entry name" value="RutC-like_sf"/>
</dbReference>
<gene>
    <name evidence="2" type="ORF">G7Y85_17460</name>
</gene>
<sequence length="336" mass="36867">MQHDLPHGADTAAPPSPAAARPYHLRLLDSAPAELSAQVLACVEHGRGRATDDDPRRIRVETPLLAGSGVELWESPLPVRHGRDEAIGYAENGLVLFGQLHLDEPALADIERASFDAYARIERFLQQRGFPHWLRVWNFLSDITGGSGDAERYRQFTVGRHRALSLKSGFERELPAATAIGTRDGGLLIWFIAGTTPGTQIENPRQVSAFRYPRQYGPKSPSFSRAKFLRWQGDAELLVSGTASIVGHETLHPDSPLAQLDETLANVEALLGQAAADTPLQPELVKLYLRQAEHLPQVQGRLLSHFGAATPCMVLQGDVCRAELDVEIEAIFRATT</sequence>
<evidence type="ECO:0000259" key="1">
    <source>
        <dbReference type="Pfam" id="PF21168"/>
    </source>
</evidence>
<organism evidence="2 3">
    <name type="scientific">Solimonas terrae</name>
    <dbReference type="NCBI Taxonomy" id="1396819"/>
    <lineage>
        <taxon>Bacteria</taxon>
        <taxon>Pseudomonadati</taxon>
        <taxon>Pseudomonadota</taxon>
        <taxon>Gammaproteobacteria</taxon>
        <taxon>Nevskiales</taxon>
        <taxon>Nevskiaceae</taxon>
        <taxon>Solimonas</taxon>
    </lineage>
</organism>
<evidence type="ECO:0000313" key="2">
    <source>
        <dbReference type="EMBL" id="NGY06566.1"/>
    </source>
</evidence>